<reference evidence="1 2" key="1">
    <citation type="submission" date="2020-08" db="EMBL/GenBank/DDBJ databases">
        <title>Genomic Encyclopedia of Type Strains, Phase III (KMG-III): the genomes of soil and plant-associated and newly described type strains.</title>
        <authorList>
            <person name="Whitman W."/>
        </authorList>
    </citation>
    <scope>NUCLEOTIDE SEQUENCE [LARGE SCALE GENOMIC DNA]</scope>
    <source>
        <strain evidence="1 2">CECT 8693</strain>
    </source>
</reference>
<dbReference type="AlphaFoldDB" id="A0A7W3XSS3"/>
<evidence type="ECO:0000313" key="1">
    <source>
        <dbReference type="EMBL" id="MBA9086883.1"/>
    </source>
</evidence>
<comment type="caution">
    <text evidence="1">The sequence shown here is derived from an EMBL/GenBank/DDBJ whole genome shotgun (WGS) entry which is preliminary data.</text>
</comment>
<sequence>MEKKEQVKFDLMHKDNIVAKVELNMVRKEANVDLVDVQHGGLYLGEDASFDDIMEFLQSRSIFRRKEDSWFLASIGLNSKSRLFDILEKTNRAKISDKIWINFSYQKIPYQQVVEWMSHYEHHNRP</sequence>
<dbReference type="RefSeq" id="WP_182537361.1">
    <property type="nucleotide sequence ID" value="NZ_JACJIP010000023.1"/>
</dbReference>
<keyword evidence="2" id="KW-1185">Reference proteome</keyword>
<proteinExistence type="predicted"/>
<name>A0A7W3XSS3_9BACL</name>
<evidence type="ECO:0000313" key="2">
    <source>
        <dbReference type="Proteomes" id="UP000567067"/>
    </source>
</evidence>
<protein>
    <submittedName>
        <fullName evidence="1">Uncharacterized protein</fullName>
    </submittedName>
</protein>
<accession>A0A7W3XSS3</accession>
<gene>
    <name evidence="1" type="ORF">FHR92_003363</name>
</gene>
<dbReference type="Proteomes" id="UP000567067">
    <property type="component" value="Unassembled WGS sequence"/>
</dbReference>
<organism evidence="1 2">
    <name type="scientific">Fontibacillus solani</name>
    <dbReference type="NCBI Taxonomy" id="1572857"/>
    <lineage>
        <taxon>Bacteria</taxon>
        <taxon>Bacillati</taxon>
        <taxon>Bacillota</taxon>
        <taxon>Bacilli</taxon>
        <taxon>Bacillales</taxon>
        <taxon>Paenibacillaceae</taxon>
        <taxon>Fontibacillus</taxon>
    </lineage>
</organism>
<dbReference type="EMBL" id="JACJIP010000023">
    <property type="protein sequence ID" value="MBA9086883.1"/>
    <property type="molecule type" value="Genomic_DNA"/>
</dbReference>